<keyword evidence="1" id="KW-0547">Nucleotide-binding</keyword>
<dbReference type="Pfam" id="PF00158">
    <property type="entry name" value="Sigma54_activat"/>
    <property type="match status" value="1"/>
</dbReference>
<comment type="caution">
    <text evidence="10">The sequence shown here is derived from an EMBL/GenBank/DDBJ whole genome shotgun (WGS) entry which is preliminary data.</text>
</comment>
<protein>
    <submittedName>
        <fullName evidence="10">Sigma-54-dependent Fis family transcriptional regulator</fullName>
    </submittedName>
</protein>
<dbReference type="GO" id="GO:0005524">
    <property type="term" value="F:ATP binding"/>
    <property type="evidence" value="ECO:0007669"/>
    <property type="project" value="UniProtKB-KW"/>
</dbReference>
<dbReference type="InterPro" id="IPR009057">
    <property type="entry name" value="Homeodomain-like_sf"/>
</dbReference>
<dbReference type="InterPro" id="IPR025943">
    <property type="entry name" value="Sigma_54_int_dom_ATP-bd_2"/>
</dbReference>
<dbReference type="Gene3D" id="1.10.8.60">
    <property type="match status" value="1"/>
</dbReference>
<feature type="modified residue" description="4-aspartylphosphate" evidence="7">
    <location>
        <position position="55"/>
    </location>
</feature>
<keyword evidence="5" id="KW-0010">Activator</keyword>
<evidence type="ECO:0000256" key="7">
    <source>
        <dbReference type="PROSITE-ProRule" id="PRU00169"/>
    </source>
</evidence>
<dbReference type="PROSITE" id="PS00676">
    <property type="entry name" value="SIGMA54_INTERACT_2"/>
    <property type="match status" value="1"/>
</dbReference>
<dbReference type="InterPro" id="IPR002078">
    <property type="entry name" value="Sigma_54_int"/>
</dbReference>
<dbReference type="FunFam" id="1.10.8.60:FF:000014">
    <property type="entry name" value="DNA-binding transcriptional regulator NtrC"/>
    <property type="match status" value="1"/>
</dbReference>
<dbReference type="PROSITE" id="PS50110">
    <property type="entry name" value="RESPONSE_REGULATORY"/>
    <property type="match status" value="1"/>
</dbReference>
<evidence type="ECO:0000256" key="6">
    <source>
        <dbReference type="ARBA" id="ARBA00023163"/>
    </source>
</evidence>
<dbReference type="Gene3D" id="1.10.10.60">
    <property type="entry name" value="Homeodomain-like"/>
    <property type="match status" value="1"/>
</dbReference>
<dbReference type="PROSITE" id="PS00688">
    <property type="entry name" value="SIGMA54_INTERACT_3"/>
    <property type="match status" value="1"/>
</dbReference>
<keyword evidence="2" id="KW-0067">ATP-binding</keyword>
<dbReference type="SMART" id="SM00448">
    <property type="entry name" value="REC"/>
    <property type="match status" value="1"/>
</dbReference>
<dbReference type="InterPro" id="IPR025662">
    <property type="entry name" value="Sigma_54_int_dom_ATP-bd_1"/>
</dbReference>
<dbReference type="FunFam" id="3.40.50.300:FF:000006">
    <property type="entry name" value="DNA-binding transcriptional regulator NtrC"/>
    <property type="match status" value="1"/>
</dbReference>
<sequence length="472" mass="53229">MKTPAAVLIIEDDRAQREALQEILAGEGYEVETAPDAETGLARLQESGFELVLTDMALPGQNGLEILKYLGRHRPDTMCIVITGYATIKNSVTAMRLGAYDYLAKPVDPQELRLVVRRALEHKHLKEENLHLKKQLYKRFGFANIIGTSEAITRIFDLIRKVADTDSTVLLLGESGTGKELIARAIHYNSPRRQGPLIPVNCAAIPEELLESELFGHERGAFTHAVRTRLGRFEQANGGTIFLDEIADMSPGLQVKILRVLQDRAFERIGGVKTIRVDIRVIAATNQDLETLVSQGRFREDLFYRLNVIPIRVPPLRERPSDIPLLAAHFLQEFSRKKKKPLKRLSPGALDLLQRYPWPGNVRELENLMERLVILCEGDTVQAGDLPERFRSGWPTAAGSVPADFPEHGVHLTEAVQNYERRLILMALEKSNWVKSRAAQLLHLNRTTLIEKMKKQKIQPPKDLAPLPPRFV</sequence>
<dbReference type="Pfam" id="PF02954">
    <property type="entry name" value="HTH_8"/>
    <property type="match status" value="1"/>
</dbReference>
<dbReference type="SUPFAM" id="SSF46689">
    <property type="entry name" value="Homeodomain-like"/>
    <property type="match status" value="1"/>
</dbReference>
<dbReference type="InterPro" id="IPR025944">
    <property type="entry name" value="Sigma_54_int_dom_CS"/>
</dbReference>
<dbReference type="SMART" id="SM00382">
    <property type="entry name" value="AAA"/>
    <property type="match status" value="1"/>
</dbReference>
<feature type="domain" description="Response regulatory" evidence="9">
    <location>
        <begin position="6"/>
        <end position="120"/>
    </location>
</feature>
<dbReference type="InterPro" id="IPR058031">
    <property type="entry name" value="AAA_lid_NorR"/>
</dbReference>
<evidence type="ECO:0000313" key="10">
    <source>
        <dbReference type="EMBL" id="HGB15635.1"/>
    </source>
</evidence>
<dbReference type="PANTHER" id="PTHR32071">
    <property type="entry name" value="TRANSCRIPTIONAL REGULATORY PROTEIN"/>
    <property type="match status" value="1"/>
</dbReference>
<proteinExistence type="predicted"/>
<dbReference type="InterPro" id="IPR027417">
    <property type="entry name" value="P-loop_NTPase"/>
</dbReference>
<dbReference type="PROSITE" id="PS00675">
    <property type="entry name" value="SIGMA54_INTERACT_1"/>
    <property type="match status" value="1"/>
</dbReference>
<keyword evidence="6" id="KW-0804">Transcription</keyword>
<dbReference type="Gene3D" id="3.40.50.300">
    <property type="entry name" value="P-loop containing nucleotide triphosphate hydrolases"/>
    <property type="match status" value="1"/>
</dbReference>
<keyword evidence="4" id="KW-0238">DNA-binding</keyword>
<accession>A0A7C3WST6</accession>
<evidence type="ECO:0000256" key="3">
    <source>
        <dbReference type="ARBA" id="ARBA00023015"/>
    </source>
</evidence>
<dbReference type="Pfam" id="PF25601">
    <property type="entry name" value="AAA_lid_14"/>
    <property type="match status" value="1"/>
</dbReference>
<dbReference type="InterPro" id="IPR001789">
    <property type="entry name" value="Sig_transdc_resp-reg_receiver"/>
</dbReference>
<keyword evidence="7" id="KW-0597">Phosphoprotein</keyword>
<dbReference type="AlphaFoldDB" id="A0A7C3WST6"/>
<evidence type="ECO:0000259" key="9">
    <source>
        <dbReference type="PROSITE" id="PS50110"/>
    </source>
</evidence>
<dbReference type="PROSITE" id="PS50045">
    <property type="entry name" value="SIGMA54_INTERACT_4"/>
    <property type="match status" value="1"/>
</dbReference>
<evidence type="ECO:0000259" key="8">
    <source>
        <dbReference type="PROSITE" id="PS50045"/>
    </source>
</evidence>
<evidence type="ECO:0000256" key="5">
    <source>
        <dbReference type="ARBA" id="ARBA00023159"/>
    </source>
</evidence>
<dbReference type="GO" id="GO:0006355">
    <property type="term" value="P:regulation of DNA-templated transcription"/>
    <property type="evidence" value="ECO:0007669"/>
    <property type="project" value="InterPro"/>
</dbReference>
<dbReference type="GO" id="GO:0000160">
    <property type="term" value="P:phosphorelay signal transduction system"/>
    <property type="evidence" value="ECO:0007669"/>
    <property type="project" value="InterPro"/>
</dbReference>
<evidence type="ECO:0000256" key="1">
    <source>
        <dbReference type="ARBA" id="ARBA00022741"/>
    </source>
</evidence>
<dbReference type="InterPro" id="IPR002197">
    <property type="entry name" value="HTH_Fis"/>
</dbReference>
<dbReference type="Pfam" id="PF00072">
    <property type="entry name" value="Response_reg"/>
    <property type="match status" value="1"/>
</dbReference>
<name>A0A7C3WST6_9BACT</name>
<dbReference type="SUPFAM" id="SSF52172">
    <property type="entry name" value="CheY-like"/>
    <property type="match status" value="1"/>
</dbReference>
<dbReference type="EMBL" id="DTHB01000060">
    <property type="protein sequence ID" value="HGB15635.1"/>
    <property type="molecule type" value="Genomic_DNA"/>
</dbReference>
<dbReference type="PRINTS" id="PR01590">
    <property type="entry name" value="HTHFIS"/>
</dbReference>
<keyword evidence="3" id="KW-0805">Transcription regulation</keyword>
<reference evidence="10" key="1">
    <citation type="journal article" date="2020" name="mSystems">
        <title>Genome- and Community-Level Interaction Insights into Carbon Utilization and Element Cycling Functions of Hydrothermarchaeota in Hydrothermal Sediment.</title>
        <authorList>
            <person name="Zhou Z."/>
            <person name="Liu Y."/>
            <person name="Xu W."/>
            <person name="Pan J."/>
            <person name="Luo Z.H."/>
            <person name="Li M."/>
        </authorList>
    </citation>
    <scope>NUCLEOTIDE SEQUENCE [LARGE SCALE GENOMIC DNA]</scope>
    <source>
        <strain evidence="10">SpSt-776</strain>
    </source>
</reference>
<dbReference type="CDD" id="cd00009">
    <property type="entry name" value="AAA"/>
    <property type="match status" value="1"/>
</dbReference>
<evidence type="ECO:0000256" key="2">
    <source>
        <dbReference type="ARBA" id="ARBA00022840"/>
    </source>
</evidence>
<evidence type="ECO:0000256" key="4">
    <source>
        <dbReference type="ARBA" id="ARBA00023125"/>
    </source>
</evidence>
<dbReference type="SUPFAM" id="SSF52540">
    <property type="entry name" value="P-loop containing nucleoside triphosphate hydrolases"/>
    <property type="match status" value="1"/>
</dbReference>
<feature type="domain" description="Sigma-54 factor interaction" evidence="8">
    <location>
        <begin position="145"/>
        <end position="374"/>
    </location>
</feature>
<gene>
    <name evidence="10" type="ORF">ENV62_10435</name>
</gene>
<organism evidence="10">
    <name type="scientific">Desulfobacca acetoxidans</name>
    <dbReference type="NCBI Taxonomy" id="60893"/>
    <lineage>
        <taxon>Bacteria</taxon>
        <taxon>Pseudomonadati</taxon>
        <taxon>Thermodesulfobacteriota</taxon>
        <taxon>Desulfobaccia</taxon>
        <taxon>Desulfobaccales</taxon>
        <taxon>Desulfobaccaceae</taxon>
        <taxon>Desulfobacca</taxon>
    </lineage>
</organism>
<dbReference type="Gene3D" id="3.40.50.2300">
    <property type="match status" value="1"/>
</dbReference>
<dbReference type="InterPro" id="IPR011006">
    <property type="entry name" value="CheY-like_superfamily"/>
</dbReference>
<dbReference type="InterPro" id="IPR003593">
    <property type="entry name" value="AAA+_ATPase"/>
</dbReference>
<dbReference type="GO" id="GO:0043565">
    <property type="term" value="F:sequence-specific DNA binding"/>
    <property type="evidence" value="ECO:0007669"/>
    <property type="project" value="InterPro"/>
</dbReference>